<name>A0ABS9KF01_9BACT</name>
<reference evidence="1" key="1">
    <citation type="submission" date="2022-01" db="EMBL/GenBank/DDBJ databases">
        <authorList>
            <person name="Wang Y."/>
        </authorList>
    </citation>
    <scope>NUCLEOTIDE SEQUENCE</scope>
    <source>
        <strain evidence="1">WB101</strain>
    </source>
</reference>
<dbReference type="EMBL" id="JAKLWS010000016">
    <property type="protein sequence ID" value="MCG2589429.1"/>
    <property type="molecule type" value="Genomic_DNA"/>
</dbReference>
<keyword evidence="2" id="KW-1185">Reference proteome</keyword>
<evidence type="ECO:0000313" key="1">
    <source>
        <dbReference type="EMBL" id="MCG2589429.1"/>
    </source>
</evidence>
<protein>
    <recommendedName>
        <fullName evidence="3">Bacterial surface antigen (D15) domain-containing protein</fullName>
    </recommendedName>
</protein>
<organism evidence="1 2">
    <name type="scientific">Rhodohalobacter sulfatireducens</name>
    <dbReference type="NCBI Taxonomy" id="2911366"/>
    <lineage>
        <taxon>Bacteria</taxon>
        <taxon>Pseudomonadati</taxon>
        <taxon>Balneolota</taxon>
        <taxon>Balneolia</taxon>
        <taxon>Balneolales</taxon>
        <taxon>Balneolaceae</taxon>
        <taxon>Rhodohalobacter</taxon>
    </lineage>
</organism>
<proteinExistence type="predicted"/>
<evidence type="ECO:0008006" key="3">
    <source>
        <dbReference type="Google" id="ProtNLM"/>
    </source>
</evidence>
<dbReference type="RefSeq" id="WP_237854790.1">
    <property type="nucleotide sequence ID" value="NZ_JAKLWS010000016.1"/>
</dbReference>
<accession>A0ABS9KF01</accession>
<reference evidence="1" key="2">
    <citation type="submission" date="2024-05" db="EMBL/GenBank/DDBJ databases">
        <title>Rhodohalobacter halophilus gen. nov., sp. nov., a moderately halophilic member of the family Balneolaceae.</title>
        <authorList>
            <person name="Xia J."/>
        </authorList>
    </citation>
    <scope>NUCLEOTIDE SEQUENCE</scope>
    <source>
        <strain evidence="1">WB101</strain>
    </source>
</reference>
<gene>
    <name evidence="1" type="ORF">L6773_12695</name>
</gene>
<dbReference type="Proteomes" id="UP001165366">
    <property type="component" value="Unassembled WGS sequence"/>
</dbReference>
<comment type="caution">
    <text evidence="1">The sequence shown here is derived from an EMBL/GenBank/DDBJ whole genome shotgun (WGS) entry which is preliminary data.</text>
</comment>
<sequence length="410" mass="46803">MARITKLILSLLLILPFIFLSRNVEAQSAGYELLPAPDAWYNDVDGIRLGLRIKGQVPGTFNDGPHRLDAGVWLGTWFPDLPVSYYLSFTEPIPKWSDFGSEASVQLRSSVRTGYHNHGVAFNKRWQQGFDERRYRELRFYQSYQKRFEDEYTPFPFLWSDEDKFLSTLTLRLQDDNPLGWFQVETTGSVQYLNDTYSVFSLTALQNIPINENWGFRIRSFTGLTSDQADPEYLFPLSSKPAIHWMENGITRAKGTIPQPWMDSGYLQVSGGANLRGYTKREISGFVNLEDEDINIPLAKSITAINAEFDYWNPIGILFQKIPYVSDFLTFNSYLFFDAGTELGTESMNSDKWLADAGTGFSLSLNIPDNLGKPRGFLIRFDMPFWLSDSGTEDAFKFRHLFGIGGVISL</sequence>
<evidence type="ECO:0000313" key="2">
    <source>
        <dbReference type="Proteomes" id="UP001165366"/>
    </source>
</evidence>